<organism evidence="4 5">
    <name type="scientific">Stachybotrys elegans</name>
    <dbReference type="NCBI Taxonomy" id="80388"/>
    <lineage>
        <taxon>Eukaryota</taxon>
        <taxon>Fungi</taxon>
        <taxon>Dikarya</taxon>
        <taxon>Ascomycota</taxon>
        <taxon>Pezizomycotina</taxon>
        <taxon>Sordariomycetes</taxon>
        <taxon>Hypocreomycetidae</taxon>
        <taxon>Hypocreales</taxon>
        <taxon>Stachybotryaceae</taxon>
        <taxon>Stachybotrys</taxon>
    </lineage>
</organism>
<dbReference type="SUPFAM" id="SSF51412">
    <property type="entry name" value="Inosine monophosphate dehydrogenase (IMPDH)"/>
    <property type="match status" value="1"/>
</dbReference>
<dbReference type="Proteomes" id="UP000813444">
    <property type="component" value="Unassembled WGS sequence"/>
</dbReference>
<evidence type="ECO:0000256" key="3">
    <source>
        <dbReference type="ARBA" id="ARBA00023002"/>
    </source>
</evidence>
<name>A0A8K0WTW7_9HYPO</name>
<keyword evidence="5" id="KW-1185">Reference proteome</keyword>
<evidence type="ECO:0000256" key="2">
    <source>
        <dbReference type="ARBA" id="ARBA00022643"/>
    </source>
</evidence>
<dbReference type="CDD" id="cd04730">
    <property type="entry name" value="NPD_like"/>
    <property type="match status" value="1"/>
</dbReference>
<comment type="caution">
    <text evidence="4">The sequence shown here is derived from an EMBL/GenBank/DDBJ whole genome shotgun (WGS) entry which is preliminary data.</text>
</comment>
<proteinExistence type="predicted"/>
<dbReference type="Gene3D" id="3.20.20.70">
    <property type="entry name" value="Aldolase class I"/>
    <property type="match status" value="1"/>
</dbReference>
<evidence type="ECO:0000256" key="1">
    <source>
        <dbReference type="ARBA" id="ARBA00022630"/>
    </source>
</evidence>
<dbReference type="PANTHER" id="PTHR32332:SF34">
    <property type="entry name" value="2-NITROPROPANE DIOXYGENASE FAMILY, PUTATIVE-RELATED"/>
    <property type="match status" value="1"/>
</dbReference>
<protein>
    <recommendedName>
        <fullName evidence="6">Nitronate monooxygenase domain-containing protein</fullName>
    </recommendedName>
</protein>
<keyword evidence="3" id="KW-0560">Oxidoreductase</keyword>
<dbReference type="EMBL" id="JAGPNK010000003">
    <property type="protein sequence ID" value="KAH7324572.1"/>
    <property type="molecule type" value="Genomic_DNA"/>
</dbReference>
<dbReference type="AlphaFoldDB" id="A0A8K0WTW7"/>
<dbReference type="InterPro" id="IPR004136">
    <property type="entry name" value="NMO"/>
</dbReference>
<gene>
    <name evidence="4" type="ORF">B0I35DRAFT_424485</name>
</gene>
<evidence type="ECO:0000313" key="4">
    <source>
        <dbReference type="EMBL" id="KAH7324572.1"/>
    </source>
</evidence>
<reference evidence="4" key="1">
    <citation type="journal article" date="2021" name="Nat. Commun.">
        <title>Genetic determinants of endophytism in the Arabidopsis root mycobiome.</title>
        <authorList>
            <person name="Mesny F."/>
            <person name="Miyauchi S."/>
            <person name="Thiergart T."/>
            <person name="Pickel B."/>
            <person name="Atanasova L."/>
            <person name="Karlsson M."/>
            <person name="Huettel B."/>
            <person name="Barry K.W."/>
            <person name="Haridas S."/>
            <person name="Chen C."/>
            <person name="Bauer D."/>
            <person name="Andreopoulos W."/>
            <person name="Pangilinan J."/>
            <person name="LaButti K."/>
            <person name="Riley R."/>
            <person name="Lipzen A."/>
            <person name="Clum A."/>
            <person name="Drula E."/>
            <person name="Henrissat B."/>
            <person name="Kohler A."/>
            <person name="Grigoriev I.V."/>
            <person name="Martin F.M."/>
            <person name="Hacquard S."/>
        </authorList>
    </citation>
    <scope>NUCLEOTIDE SEQUENCE</scope>
    <source>
        <strain evidence="4">MPI-CAGE-CH-0235</strain>
    </source>
</reference>
<dbReference type="PANTHER" id="PTHR32332">
    <property type="entry name" value="2-NITROPROPANE DIOXYGENASE"/>
    <property type="match status" value="1"/>
</dbReference>
<evidence type="ECO:0008006" key="6">
    <source>
        <dbReference type="Google" id="ProtNLM"/>
    </source>
</evidence>
<dbReference type="GO" id="GO:0018580">
    <property type="term" value="F:nitronate monooxygenase activity"/>
    <property type="evidence" value="ECO:0007669"/>
    <property type="project" value="InterPro"/>
</dbReference>
<dbReference type="Pfam" id="PF03060">
    <property type="entry name" value="NMO"/>
    <property type="match status" value="1"/>
</dbReference>
<keyword evidence="2" id="KW-0288">FMN</keyword>
<keyword evidence="1" id="KW-0285">Flavoprotein</keyword>
<dbReference type="InterPro" id="IPR013785">
    <property type="entry name" value="Aldolase_TIM"/>
</dbReference>
<dbReference type="OrthoDB" id="2349068at2759"/>
<sequence>MAAASSRMVQLQSLTQFYTWARAPFIVSAPMRVLSGAHLAVAVSRAGGLGFIGPGADPKDTMTELDKARDLLDKDPLKTPTALDLLPVGVGFQTWNGNLDVASLAIEKHRPSAAWLFAPRHGQRELDDWTRGIRKVSPATRIWIQVGTLREAIDAAESSDSPDVLVIQGAEAGGHGRANDAIGLITLLPEIQDALRSKGIPLFAAGGIADGRGVTAALGLGAAGVVMGTRFLASTEARISKGYQDEILRAKDGASSTARTQLYNHLRGTFDWPEQFSPRTITNKSWEEHQEGVPFEKLKKRHDELLKKGDEAWGDQGRTATYAGANIGLIHEVKGAGLILDEVRREAGEIIRSLQFINQ</sequence>
<accession>A0A8K0WTW7</accession>
<evidence type="ECO:0000313" key="5">
    <source>
        <dbReference type="Proteomes" id="UP000813444"/>
    </source>
</evidence>